<accession>A0ABD1WDH2</accession>
<evidence type="ECO:0000256" key="1">
    <source>
        <dbReference type="SAM" id="MobiDB-lite"/>
    </source>
</evidence>
<reference evidence="3" key="1">
    <citation type="submission" date="2024-07" db="EMBL/GenBank/DDBJ databases">
        <title>Two chromosome-level genome assemblies of Korean endemic species Abeliophyllum distichum and Forsythia ovata (Oleaceae).</title>
        <authorList>
            <person name="Jang H."/>
        </authorList>
    </citation>
    <scope>NUCLEOTIDE SEQUENCE [LARGE SCALE GENOMIC DNA]</scope>
</reference>
<feature type="compositionally biased region" description="Basic residues" evidence="1">
    <location>
        <begin position="63"/>
        <end position="76"/>
    </location>
</feature>
<dbReference type="AlphaFoldDB" id="A0ABD1WDH2"/>
<dbReference type="EMBL" id="JBFOLJ010000004">
    <property type="protein sequence ID" value="KAL2546440.1"/>
    <property type="molecule type" value="Genomic_DNA"/>
</dbReference>
<organism evidence="2 3">
    <name type="scientific">Forsythia ovata</name>
    <dbReference type="NCBI Taxonomy" id="205694"/>
    <lineage>
        <taxon>Eukaryota</taxon>
        <taxon>Viridiplantae</taxon>
        <taxon>Streptophyta</taxon>
        <taxon>Embryophyta</taxon>
        <taxon>Tracheophyta</taxon>
        <taxon>Spermatophyta</taxon>
        <taxon>Magnoliopsida</taxon>
        <taxon>eudicotyledons</taxon>
        <taxon>Gunneridae</taxon>
        <taxon>Pentapetalae</taxon>
        <taxon>asterids</taxon>
        <taxon>lamiids</taxon>
        <taxon>Lamiales</taxon>
        <taxon>Oleaceae</taxon>
        <taxon>Forsythieae</taxon>
        <taxon>Forsythia</taxon>
    </lineage>
</organism>
<protein>
    <submittedName>
        <fullName evidence="2">Uncharacterized protein</fullName>
    </submittedName>
</protein>
<gene>
    <name evidence="2" type="ORF">Fot_15673</name>
</gene>
<evidence type="ECO:0000313" key="3">
    <source>
        <dbReference type="Proteomes" id="UP001604277"/>
    </source>
</evidence>
<name>A0ABD1WDH2_9LAMI</name>
<feature type="region of interest" description="Disordered" evidence="1">
    <location>
        <begin position="41"/>
        <end position="93"/>
    </location>
</feature>
<keyword evidence="3" id="KW-1185">Reference proteome</keyword>
<dbReference type="Proteomes" id="UP001604277">
    <property type="component" value="Unassembled WGS sequence"/>
</dbReference>
<comment type="caution">
    <text evidence="2">The sequence shown here is derived from an EMBL/GenBank/DDBJ whole genome shotgun (WGS) entry which is preliminary data.</text>
</comment>
<evidence type="ECO:0000313" key="2">
    <source>
        <dbReference type="EMBL" id="KAL2546440.1"/>
    </source>
</evidence>
<sequence length="120" mass="13818">MTNQNESKYKNYFNGGSVFSVEAKLFTARFGPDRRWWVTAQRTIRRTRPPVVRGNEEDQTAGRSRKSRGADRRRSRTAGGEDQTAGVRCSRSERRNFKKILQTTVVQEDEHTLISVNVVN</sequence>
<proteinExistence type="predicted"/>